<dbReference type="InterPro" id="IPR053137">
    <property type="entry name" value="NLR-like"/>
</dbReference>
<accession>A0ABN1ZKK5</accession>
<evidence type="ECO:0008006" key="3">
    <source>
        <dbReference type="Google" id="ProtNLM"/>
    </source>
</evidence>
<dbReference type="Pfam" id="PF13181">
    <property type="entry name" value="TPR_8"/>
    <property type="match status" value="1"/>
</dbReference>
<evidence type="ECO:0000313" key="2">
    <source>
        <dbReference type="Proteomes" id="UP001501470"/>
    </source>
</evidence>
<sequence length="496" mass="53665">MSRERIDFRAVNVSAAPIDVAVSLMHEGRFVEAEEVMVRELRAVTVRHGHGSAAWASAQCDLGNILLNCDQPDRAIACYRAAIAVPAVDRKEHLTYRLNLGLALRMTGRLEDAEAELRRGAEGRQAFYGRDHAGYAFGLEPLADVLLQRGNVGQARDVIEEAVRNLWSNGHDQVASALALRAEVVHAGGTGEPLFAGLDQLPDGVVEAMASAVLLRQGLAEPAAHRAVIAVLATAVEVRLGPDHPVTLNVLTALANTGRDLGDPAGRVDAIRRVLASHDRQGRAEDALTAELGLALAYGDAGDRDGALRTYEAAHRRALRIDRPELTSLVLRNWGLALRDAGQTAEAERCLTDAVTHAQRGADFEILGRAGVALGIFLQHQERLAQARTALEQGLAALPDAHPDAIAGRSHLGAVLRGRTCGCGDVAGAVEEAFREFVVRRLPQDLLERFEARIVDGDFKIEVHLRREPTEEELQRLNGVVQSALAEFRHRVQDQG</sequence>
<reference evidence="1 2" key="1">
    <citation type="journal article" date="2019" name="Int. J. Syst. Evol. Microbiol.">
        <title>The Global Catalogue of Microorganisms (GCM) 10K type strain sequencing project: providing services to taxonomists for standard genome sequencing and annotation.</title>
        <authorList>
            <consortium name="The Broad Institute Genomics Platform"/>
            <consortium name="The Broad Institute Genome Sequencing Center for Infectious Disease"/>
            <person name="Wu L."/>
            <person name="Ma J."/>
        </authorList>
    </citation>
    <scope>NUCLEOTIDE SEQUENCE [LARGE SCALE GENOMIC DNA]</scope>
    <source>
        <strain evidence="1 2">JCM 15933</strain>
    </source>
</reference>
<dbReference type="Pfam" id="PF13424">
    <property type="entry name" value="TPR_12"/>
    <property type="match status" value="1"/>
</dbReference>
<comment type="caution">
    <text evidence="1">The sequence shown here is derived from an EMBL/GenBank/DDBJ whole genome shotgun (WGS) entry which is preliminary data.</text>
</comment>
<protein>
    <recommendedName>
        <fullName evidence="3">Tetratricopeptide repeat protein</fullName>
    </recommendedName>
</protein>
<evidence type="ECO:0000313" key="1">
    <source>
        <dbReference type="EMBL" id="GAA1500433.1"/>
    </source>
</evidence>
<keyword evidence="2" id="KW-1185">Reference proteome</keyword>
<dbReference type="SUPFAM" id="SSF48452">
    <property type="entry name" value="TPR-like"/>
    <property type="match status" value="1"/>
</dbReference>
<dbReference type="InterPro" id="IPR019734">
    <property type="entry name" value="TPR_rpt"/>
</dbReference>
<dbReference type="EMBL" id="BAAAQD010000001">
    <property type="protein sequence ID" value="GAA1500433.1"/>
    <property type="molecule type" value="Genomic_DNA"/>
</dbReference>
<dbReference type="Proteomes" id="UP001501470">
    <property type="component" value="Unassembled WGS sequence"/>
</dbReference>
<proteinExistence type="predicted"/>
<dbReference type="SMART" id="SM00028">
    <property type="entry name" value="TPR"/>
    <property type="match status" value="4"/>
</dbReference>
<dbReference type="PANTHER" id="PTHR46082:SF6">
    <property type="entry name" value="AAA+ ATPASE DOMAIN-CONTAINING PROTEIN-RELATED"/>
    <property type="match status" value="1"/>
</dbReference>
<organism evidence="1 2">
    <name type="scientific">Dactylosporangium maewongense</name>
    <dbReference type="NCBI Taxonomy" id="634393"/>
    <lineage>
        <taxon>Bacteria</taxon>
        <taxon>Bacillati</taxon>
        <taxon>Actinomycetota</taxon>
        <taxon>Actinomycetes</taxon>
        <taxon>Micromonosporales</taxon>
        <taxon>Micromonosporaceae</taxon>
        <taxon>Dactylosporangium</taxon>
    </lineage>
</organism>
<dbReference type="PANTHER" id="PTHR46082">
    <property type="entry name" value="ATP/GTP-BINDING PROTEIN-RELATED"/>
    <property type="match status" value="1"/>
</dbReference>
<name>A0ABN1ZKK5_9ACTN</name>
<gene>
    <name evidence="1" type="ORF">GCM10009827_006280</name>
</gene>
<dbReference type="InterPro" id="IPR011990">
    <property type="entry name" value="TPR-like_helical_dom_sf"/>
</dbReference>
<dbReference type="Gene3D" id="1.25.40.10">
    <property type="entry name" value="Tetratricopeptide repeat domain"/>
    <property type="match status" value="2"/>
</dbReference>